<dbReference type="Pfam" id="PF03061">
    <property type="entry name" value="4HBT"/>
    <property type="match status" value="1"/>
</dbReference>
<accession>A0A7G9S534</accession>
<proteinExistence type="inferred from homology"/>
<evidence type="ECO:0000256" key="2">
    <source>
        <dbReference type="ARBA" id="ARBA00022801"/>
    </source>
</evidence>
<dbReference type="GO" id="GO:0047617">
    <property type="term" value="F:fatty acyl-CoA hydrolase activity"/>
    <property type="evidence" value="ECO:0007669"/>
    <property type="project" value="InterPro"/>
</dbReference>
<comment type="similarity">
    <text evidence="1">Belongs to the thioesterase PaaI family.</text>
</comment>
<dbReference type="EMBL" id="CP060716">
    <property type="protein sequence ID" value="QNN62959.1"/>
    <property type="molecule type" value="Genomic_DNA"/>
</dbReference>
<dbReference type="CDD" id="cd03443">
    <property type="entry name" value="PaaI_thioesterase"/>
    <property type="match status" value="1"/>
</dbReference>
<organism evidence="4 5">
    <name type="scientific">Leucobacter denitrificans</name>
    <dbReference type="NCBI Taxonomy" id="683042"/>
    <lineage>
        <taxon>Bacteria</taxon>
        <taxon>Bacillati</taxon>
        <taxon>Actinomycetota</taxon>
        <taxon>Actinomycetes</taxon>
        <taxon>Micrococcales</taxon>
        <taxon>Microbacteriaceae</taxon>
        <taxon>Leucobacter</taxon>
    </lineage>
</organism>
<dbReference type="PANTHER" id="PTHR21660">
    <property type="entry name" value="THIOESTERASE SUPERFAMILY MEMBER-RELATED"/>
    <property type="match status" value="1"/>
</dbReference>
<evidence type="ECO:0000256" key="1">
    <source>
        <dbReference type="ARBA" id="ARBA00008324"/>
    </source>
</evidence>
<reference evidence="4 5" key="1">
    <citation type="submission" date="2020-08" db="EMBL/GenBank/DDBJ databases">
        <title>Genome sequence of Leucobacter denitrificans KACC 14055T.</title>
        <authorList>
            <person name="Hyun D.-W."/>
            <person name="Bae J.-W."/>
        </authorList>
    </citation>
    <scope>NUCLEOTIDE SEQUENCE [LARGE SCALE GENOMIC DNA]</scope>
    <source>
        <strain evidence="4 5">KACC 14055</strain>
    </source>
</reference>
<dbReference type="InterPro" id="IPR003736">
    <property type="entry name" value="PAAI_dom"/>
</dbReference>
<dbReference type="Proteomes" id="UP000515934">
    <property type="component" value="Chromosome"/>
</dbReference>
<dbReference type="KEGG" id="ldn:H9L06_00795"/>
<dbReference type="PANTHER" id="PTHR21660:SF1">
    <property type="entry name" value="ACYL-COENZYME A THIOESTERASE 13"/>
    <property type="match status" value="1"/>
</dbReference>
<dbReference type="InterPro" id="IPR006683">
    <property type="entry name" value="Thioestr_dom"/>
</dbReference>
<dbReference type="RefSeq" id="WP_187555427.1">
    <property type="nucleotide sequence ID" value="NZ_CP060716.1"/>
</dbReference>
<name>A0A7G9S534_9MICO</name>
<dbReference type="InterPro" id="IPR039298">
    <property type="entry name" value="ACOT13"/>
</dbReference>
<dbReference type="NCBIfam" id="TIGR00369">
    <property type="entry name" value="unchar_dom_1"/>
    <property type="match status" value="1"/>
</dbReference>
<sequence>MQQRGIVGSEAVDLDGSIRAGALGVFADTVFAGPVMQNRPSPTFGIVTSELSMNFPTTMPSFGELISMRQDTVEVTRVGGNVTGVILGEGNRVLSTVHIALRFIDHGREYEPLGLPKMDAPGFSLATLLGVPEAQEGEAFLRKKVAPHLANPSGMLHGGIAVTILEYVASRAVHEETSAWECESLRVNYLRPAPLGEEVKVTARRVHTGRNLCVADAKIALPNGKVTNIARLSYRKVQE</sequence>
<feature type="domain" description="Thioesterase" evidence="3">
    <location>
        <begin position="154"/>
        <end position="220"/>
    </location>
</feature>
<evidence type="ECO:0000259" key="3">
    <source>
        <dbReference type="Pfam" id="PF03061"/>
    </source>
</evidence>
<evidence type="ECO:0000313" key="5">
    <source>
        <dbReference type="Proteomes" id="UP000515934"/>
    </source>
</evidence>
<protein>
    <submittedName>
        <fullName evidence="4">PaaI family thioesterase</fullName>
    </submittedName>
</protein>
<dbReference type="SUPFAM" id="SSF54637">
    <property type="entry name" value="Thioesterase/thiol ester dehydrase-isomerase"/>
    <property type="match status" value="2"/>
</dbReference>
<dbReference type="InterPro" id="IPR029069">
    <property type="entry name" value="HotDog_dom_sf"/>
</dbReference>
<evidence type="ECO:0000313" key="4">
    <source>
        <dbReference type="EMBL" id="QNN62959.1"/>
    </source>
</evidence>
<keyword evidence="2" id="KW-0378">Hydrolase</keyword>
<gene>
    <name evidence="4" type="ORF">H9L06_00795</name>
</gene>
<keyword evidence="5" id="KW-1185">Reference proteome</keyword>
<dbReference type="AlphaFoldDB" id="A0A7G9S534"/>
<dbReference type="Gene3D" id="3.10.129.10">
    <property type="entry name" value="Hotdog Thioesterase"/>
    <property type="match status" value="1"/>
</dbReference>